<evidence type="ECO:0000313" key="2">
    <source>
        <dbReference type="EMBL" id="KAJ4397098.1"/>
    </source>
</evidence>
<comment type="caution">
    <text evidence="2">The sequence shown here is derived from an EMBL/GenBank/DDBJ whole genome shotgun (WGS) entry which is preliminary data.</text>
</comment>
<sequence length="223" mass="25959">MAHSRRVRLAKRRKAEKARRKEKTRERVSFLDLAGEIRNCIYREALVYIYKDKPRPGDQCVRSLKQHPLALVSKQVRHESLDIFYGENHFVLAIPSREARARKPPREPLAGFIVDTMLPSSKTSLKYLSSIQIVSQCYGDYFKGKGGFCMSIEEHKLGPSRRRIGDDKLDWRIKKRVENAYIAALEPGVRKKSMDEEDWKMYRVLCAVAERYPQLTKWVSLGC</sequence>
<organism evidence="2 3">
    <name type="scientific">Gnomoniopsis smithogilvyi</name>
    <dbReference type="NCBI Taxonomy" id="1191159"/>
    <lineage>
        <taxon>Eukaryota</taxon>
        <taxon>Fungi</taxon>
        <taxon>Dikarya</taxon>
        <taxon>Ascomycota</taxon>
        <taxon>Pezizomycotina</taxon>
        <taxon>Sordariomycetes</taxon>
        <taxon>Sordariomycetidae</taxon>
        <taxon>Diaporthales</taxon>
        <taxon>Gnomoniaceae</taxon>
        <taxon>Gnomoniopsis</taxon>
    </lineage>
</organism>
<protein>
    <submittedName>
        <fullName evidence="2">Uncharacterized protein</fullName>
    </submittedName>
</protein>
<keyword evidence="3" id="KW-1185">Reference proteome</keyword>
<name>A0A9W9D1J4_9PEZI</name>
<feature type="region of interest" description="Disordered" evidence="1">
    <location>
        <begin position="1"/>
        <end position="21"/>
    </location>
</feature>
<reference evidence="2" key="1">
    <citation type="submission" date="2022-10" db="EMBL/GenBank/DDBJ databases">
        <title>Tapping the CABI collections for fungal endophytes: first genome assemblies for Collariella, Neodidymelliopsis, Ascochyta clinopodiicola, Didymella pomorum, Didymosphaeria variabile, Neocosmospora piperis and Neocucurbitaria cava.</title>
        <authorList>
            <person name="Hill R."/>
        </authorList>
    </citation>
    <scope>NUCLEOTIDE SEQUENCE</scope>
    <source>
        <strain evidence="2">IMI 355082</strain>
    </source>
</reference>
<gene>
    <name evidence="2" type="ORF">N0V93_001322</name>
</gene>
<dbReference type="Proteomes" id="UP001140453">
    <property type="component" value="Unassembled WGS sequence"/>
</dbReference>
<proteinExistence type="predicted"/>
<dbReference type="AlphaFoldDB" id="A0A9W9D1J4"/>
<dbReference type="OrthoDB" id="5245408at2759"/>
<evidence type="ECO:0000256" key="1">
    <source>
        <dbReference type="SAM" id="MobiDB-lite"/>
    </source>
</evidence>
<dbReference type="EMBL" id="JAPEVB010000001">
    <property type="protein sequence ID" value="KAJ4397098.1"/>
    <property type="molecule type" value="Genomic_DNA"/>
</dbReference>
<evidence type="ECO:0000313" key="3">
    <source>
        <dbReference type="Proteomes" id="UP001140453"/>
    </source>
</evidence>
<accession>A0A9W9D1J4</accession>